<sequence length="214" mass="24422">MTFKSDSSSMPVRNRNLERDRDQNRERTWDRFIKKNICDIKCLFHARILIPKRYKNTDKKSETRPTSGTLLMTSSNDMKDESIRCTSPLPETRGDRSMGMIKGLMSTRAQPLAKASVTYAPRAVVGERADKPIGASDRKLKHARPQNELLILSKRGVYLRGEKHLHPPKRVCRLCPINTPNGRDHRSLSLKLLFVVHGSLYDGIRNSLLIETKG</sequence>
<protein>
    <submittedName>
        <fullName evidence="2">Uncharacterized protein</fullName>
    </submittedName>
</protein>
<gene>
    <name evidence="2" type="ORF">EVAR_101949_1</name>
</gene>
<name>A0A4C1TSX9_EUMVA</name>
<dbReference type="AlphaFoldDB" id="A0A4C1TSX9"/>
<dbReference type="Proteomes" id="UP000299102">
    <property type="component" value="Unassembled WGS sequence"/>
</dbReference>
<accession>A0A4C1TSX9</accession>
<keyword evidence="3" id="KW-1185">Reference proteome</keyword>
<evidence type="ECO:0000313" key="3">
    <source>
        <dbReference type="Proteomes" id="UP000299102"/>
    </source>
</evidence>
<feature type="compositionally biased region" description="Polar residues" evidence="1">
    <location>
        <begin position="1"/>
        <end position="11"/>
    </location>
</feature>
<evidence type="ECO:0000313" key="2">
    <source>
        <dbReference type="EMBL" id="GBP16926.1"/>
    </source>
</evidence>
<dbReference type="EMBL" id="BGZK01000083">
    <property type="protein sequence ID" value="GBP16926.1"/>
    <property type="molecule type" value="Genomic_DNA"/>
</dbReference>
<evidence type="ECO:0000256" key="1">
    <source>
        <dbReference type="SAM" id="MobiDB-lite"/>
    </source>
</evidence>
<comment type="caution">
    <text evidence="2">The sequence shown here is derived from an EMBL/GenBank/DDBJ whole genome shotgun (WGS) entry which is preliminary data.</text>
</comment>
<organism evidence="2 3">
    <name type="scientific">Eumeta variegata</name>
    <name type="common">Bagworm moth</name>
    <name type="synonym">Eumeta japonica</name>
    <dbReference type="NCBI Taxonomy" id="151549"/>
    <lineage>
        <taxon>Eukaryota</taxon>
        <taxon>Metazoa</taxon>
        <taxon>Ecdysozoa</taxon>
        <taxon>Arthropoda</taxon>
        <taxon>Hexapoda</taxon>
        <taxon>Insecta</taxon>
        <taxon>Pterygota</taxon>
        <taxon>Neoptera</taxon>
        <taxon>Endopterygota</taxon>
        <taxon>Lepidoptera</taxon>
        <taxon>Glossata</taxon>
        <taxon>Ditrysia</taxon>
        <taxon>Tineoidea</taxon>
        <taxon>Psychidae</taxon>
        <taxon>Oiketicinae</taxon>
        <taxon>Eumeta</taxon>
    </lineage>
</organism>
<proteinExistence type="predicted"/>
<reference evidence="2 3" key="1">
    <citation type="journal article" date="2019" name="Commun. Biol.">
        <title>The bagworm genome reveals a unique fibroin gene that provides high tensile strength.</title>
        <authorList>
            <person name="Kono N."/>
            <person name="Nakamura H."/>
            <person name="Ohtoshi R."/>
            <person name="Tomita M."/>
            <person name="Numata K."/>
            <person name="Arakawa K."/>
        </authorList>
    </citation>
    <scope>NUCLEOTIDE SEQUENCE [LARGE SCALE GENOMIC DNA]</scope>
</reference>
<feature type="region of interest" description="Disordered" evidence="1">
    <location>
        <begin position="1"/>
        <end position="22"/>
    </location>
</feature>